<dbReference type="InterPro" id="IPR014729">
    <property type="entry name" value="Rossmann-like_a/b/a_fold"/>
</dbReference>
<evidence type="ECO:0000256" key="2">
    <source>
        <dbReference type="ARBA" id="ARBA00022840"/>
    </source>
</evidence>
<organism evidence="5 6">
    <name type="scientific">Arsenicicoccus bolidensis</name>
    <dbReference type="NCBI Taxonomy" id="229480"/>
    <lineage>
        <taxon>Bacteria</taxon>
        <taxon>Bacillati</taxon>
        <taxon>Actinomycetota</taxon>
        <taxon>Actinomycetes</taxon>
        <taxon>Micrococcales</taxon>
        <taxon>Intrasporangiaceae</taxon>
        <taxon>Arsenicicoccus</taxon>
    </lineage>
</organism>
<keyword evidence="2 3" id="KW-0067">ATP-binding</keyword>
<dbReference type="NCBIfam" id="TIGR00124">
    <property type="entry name" value="cit_ly_ligase"/>
    <property type="match status" value="1"/>
</dbReference>
<comment type="caution">
    <text evidence="5">The sequence shown here is derived from an EMBL/GenBank/DDBJ whole genome shotgun (WGS) entry which is preliminary data.</text>
</comment>
<dbReference type="Proteomes" id="UP001521931">
    <property type="component" value="Unassembled WGS sequence"/>
</dbReference>
<keyword evidence="1 3" id="KW-0547">Nucleotide-binding</keyword>
<dbReference type="EMBL" id="JAKRCV010000043">
    <property type="protein sequence ID" value="MCG7322716.1"/>
    <property type="molecule type" value="Genomic_DNA"/>
</dbReference>
<feature type="domain" description="Citrate lyase ligase C-terminal" evidence="4">
    <location>
        <begin position="148"/>
        <end position="337"/>
    </location>
</feature>
<evidence type="ECO:0000256" key="1">
    <source>
        <dbReference type="ARBA" id="ARBA00022741"/>
    </source>
</evidence>
<comment type="catalytic activity">
    <reaction evidence="3">
        <text>holo-[citrate lyase ACP] + acetate + ATP = acetyl-[citrate lyase ACP] + AMP + diphosphate</text>
        <dbReference type="Rhea" id="RHEA:23788"/>
        <dbReference type="Rhea" id="RHEA-COMP:10158"/>
        <dbReference type="Rhea" id="RHEA-COMP:13710"/>
        <dbReference type="ChEBI" id="CHEBI:30089"/>
        <dbReference type="ChEBI" id="CHEBI:30616"/>
        <dbReference type="ChEBI" id="CHEBI:33019"/>
        <dbReference type="ChEBI" id="CHEBI:82683"/>
        <dbReference type="ChEBI" id="CHEBI:137976"/>
        <dbReference type="ChEBI" id="CHEBI:456215"/>
        <dbReference type="EC" id="6.2.1.22"/>
    </reaction>
</comment>
<protein>
    <recommendedName>
        <fullName evidence="3">[Citrate [pro-3S]-lyase] ligase</fullName>
        <ecNumber evidence="3">6.2.1.22</ecNumber>
    </recommendedName>
</protein>
<evidence type="ECO:0000259" key="4">
    <source>
        <dbReference type="SMART" id="SM00764"/>
    </source>
</evidence>
<dbReference type="SUPFAM" id="SSF55729">
    <property type="entry name" value="Acyl-CoA N-acyltransferases (Nat)"/>
    <property type="match status" value="1"/>
</dbReference>
<dbReference type="GO" id="GO:0008771">
    <property type="term" value="F:[citrate (pro-3S)-lyase] ligase activity"/>
    <property type="evidence" value="ECO:0007669"/>
    <property type="project" value="UniProtKB-EC"/>
</dbReference>
<name>A0ABS9Q4A6_9MICO</name>
<keyword evidence="6" id="KW-1185">Reference proteome</keyword>
<dbReference type="PANTHER" id="PTHR40599:SF1">
    <property type="entry name" value="[CITRATE [PRO-3S]-LYASE] LIGASE"/>
    <property type="match status" value="1"/>
</dbReference>
<evidence type="ECO:0000256" key="3">
    <source>
        <dbReference type="PIRNR" id="PIRNR005751"/>
    </source>
</evidence>
<dbReference type="SUPFAM" id="SSF52374">
    <property type="entry name" value="Nucleotidylyl transferase"/>
    <property type="match status" value="1"/>
</dbReference>
<keyword evidence="3 5" id="KW-0436">Ligase</keyword>
<dbReference type="InterPro" id="IPR005216">
    <property type="entry name" value="Citrate_lyase_ligase"/>
</dbReference>
<dbReference type="Gene3D" id="3.40.630.30">
    <property type="match status" value="1"/>
</dbReference>
<dbReference type="SMART" id="SM00764">
    <property type="entry name" value="Citrate_ly_lig"/>
    <property type="match status" value="1"/>
</dbReference>
<evidence type="ECO:0000313" key="6">
    <source>
        <dbReference type="Proteomes" id="UP001521931"/>
    </source>
</evidence>
<reference evidence="5 6" key="1">
    <citation type="submission" date="2022-02" db="EMBL/GenBank/DDBJ databases">
        <title>Uncovering new skin microbiome diversity through culturing and metagenomics.</title>
        <authorList>
            <person name="Conlan S."/>
            <person name="Deming C."/>
            <person name="Nisc Comparative Sequencing Program N."/>
            <person name="Segre J.A."/>
        </authorList>
    </citation>
    <scope>NUCLEOTIDE SEQUENCE [LARGE SCALE GENOMIC DNA]</scope>
    <source>
        <strain evidence="5 6">ACRQZ</strain>
    </source>
</reference>
<comment type="function">
    <text evidence="3">Acetylation of prosthetic group (2-(5''-phosphoribosyl)-3'-dephosphocoenzyme-A) of the gamma subunit of citrate lyase.</text>
</comment>
<dbReference type="PIRSF" id="PIRSF005751">
    <property type="entry name" value="Acet_citr_lig"/>
    <property type="match status" value="1"/>
</dbReference>
<dbReference type="EC" id="6.2.1.22" evidence="3"/>
<dbReference type="PANTHER" id="PTHR40599">
    <property type="entry name" value="[CITRATE [PRO-3S]-LYASE] LIGASE"/>
    <property type="match status" value="1"/>
</dbReference>
<accession>A0ABS9Q4A6</accession>
<sequence length="356" mass="39338">MDDDLDIICVDPGEDPAAMERIRALLASQDLEIDSGVEEFVTFQHYGRVLACAGLEGQVVKCVAVDPSLQGREVLLPLMTEMTYVALDRGVTHLFIYTKPAYRPHFEACGFHHLATVPGVVTLLENTPRGLPAYCEQLAHLRRYRDKVGAVVLNANPFTLGHRHLLSQVVADCEVLHVFVVAERSSAFTFDERYRLVVAGVEEMPERDRIMVHRGSAYLVSRATFPSYFLKDSGVVDRAGTGLDLLIFRQHVAPALGITDRYVGTEPFCPVTRAYNADMHRWLETEPLDAAPVRVHEIPRVERDGVAISASEVRRRLANKDLVALAGLVPAPTLALLTTKVQADRPRAELVPAAVG</sequence>
<evidence type="ECO:0000313" key="5">
    <source>
        <dbReference type="EMBL" id="MCG7322716.1"/>
    </source>
</evidence>
<dbReference type="Gene3D" id="3.40.50.620">
    <property type="entry name" value="HUPs"/>
    <property type="match status" value="1"/>
</dbReference>
<dbReference type="InterPro" id="IPR013166">
    <property type="entry name" value="Citrate_lyase_ligase_C"/>
</dbReference>
<proteinExistence type="predicted"/>
<dbReference type="Pfam" id="PF08218">
    <property type="entry name" value="Citrate_ly_lig"/>
    <property type="match status" value="1"/>
</dbReference>
<gene>
    <name evidence="5" type="primary">citC</name>
    <name evidence="5" type="ORF">MHL29_12600</name>
</gene>
<dbReference type="InterPro" id="IPR016181">
    <property type="entry name" value="Acyl_CoA_acyltransferase"/>
</dbReference>
<dbReference type="RefSeq" id="WP_239265053.1">
    <property type="nucleotide sequence ID" value="NZ_JAKRCV010000043.1"/>
</dbReference>